<accession>A0A926HYJ5</accession>
<dbReference type="PANTHER" id="PTHR43823:SF3">
    <property type="entry name" value="MULTIDRUG EXPORT PROTEIN MEPA"/>
    <property type="match status" value="1"/>
</dbReference>
<organism evidence="11 12">
    <name type="scientific">Congzhengia minquanensis</name>
    <dbReference type="NCBI Taxonomy" id="2763657"/>
    <lineage>
        <taxon>Bacteria</taxon>
        <taxon>Bacillati</taxon>
        <taxon>Bacillota</taxon>
        <taxon>Clostridia</taxon>
        <taxon>Eubacteriales</taxon>
        <taxon>Oscillospiraceae</taxon>
        <taxon>Congzhengia</taxon>
    </lineage>
</organism>
<comment type="similarity">
    <text evidence="2">Belongs to the multi antimicrobial extrusion (MATE) (TC 2.A.66.1) family. MepA subfamily.</text>
</comment>
<dbReference type="InterPro" id="IPR048279">
    <property type="entry name" value="MdtK-like"/>
</dbReference>
<feature type="transmembrane region" description="Helical" evidence="10">
    <location>
        <begin position="421"/>
        <end position="439"/>
    </location>
</feature>
<keyword evidence="5" id="KW-1003">Cell membrane</keyword>
<feature type="transmembrane region" description="Helical" evidence="10">
    <location>
        <begin position="89"/>
        <end position="112"/>
    </location>
</feature>
<dbReference type="EMBL" id="JACRSU010000002">
    <property type="protein sequence ID" value="MBC8540468.1"/>
    <property type="molecule type" value="Genomic_DNA"/>
</dbReference>
<evidence type="ECO:0000313" key="11">
    <source>
        <dbReference type="EMBL" id="MBC8540468.1"/>
    </source>
</evidence>
<feature type="transmembrane region" description="Helical" evidence="10">
    <location>
        <begin position="393"/>
        <end position="415"/>
    </location>
</feature>
<feature type="transmembrane region" description="Helical" evidence="10">
    <location>
        <begin position="314"/>
        <end position="337"/>
    </location>
</feature>
<reference evidence="11" key="1">
    <citation type="submission" date="2020-08" db="EMBL/GenBank/DDBJ databases">
        <title>Genome public.</title>
        <authorList>
            <person name="Liu C."/>
            <person name="Sun Q."/>
        </authorList>
    </citation>
    <scope>NUCLEOTIDE SEQUENCE</scope>
    <source>
        <strain evidence="11">H8</strain>
    </source>
</reference>
<feature type="transmembrane region" description="Helical" evidence="10">
    <location>
        <begin position="190"/>
        <end position="211"/>
    </location>
</feature>
<proteinExistence type="inferred from homology"/>
<dbReference type="AlphaFoldDB" id="A0A926HYJ5"/>
<protein>
    <recommendedName>
        <fullName evidence="3">Multidrug export protein MepA</fullName>
    </recommendedName>
</protein>
<gene>
    <name evidence="11" type="ORF">H8698_05705</name>
</gene>
<dbReference type="GO" id="GO:0042910">
    <property type="term" value="F:xenobiotic transmembrane transporter activity"/>
    <property type="evidence" value="ECO:0007669"/>
    <property type="project" value="InterPro"/>
</dbReference>
<keyword evidence="9" id="KW-0046">Antibiotic resistance</keyword>
<dbReference type="NCBIfam" id="TIGR00797">
    <property type="entry name" value="matE"/>
    <property type="match status" value="1"/>
</dbReference>
<feature type="transmembrane region" description="Helical" evidence="10">
    <location>
        <begin position="357"/>
        <end position="381"/>
    </location>
</feature>
<dbReference type="InterPro" id="IPR051327">
    <property type="entry name" value="MATE_MepA_subfamily"/>
</dbReference>
<feature type="transmembrane region" description="Helical" evidence="10">
    <location>
        <begin position="9"/>
        <end position="30"/>
    </location>
</feature>
<evidence type="ECO:0000256" key="10">
    <source>
        <dbReference type="SAM" id="Phobius"/>
    </source>
</evidence>
<feature type="transmembrane region" description="Helical" evidence="10">
    <location>
        <begin position="50"/>
        <end position="77"/>
    </location>
</feature>
<dbReference type="InterPro" id="IPR002528">
    <property type="entry name" value="MATE_fam"/>
</dbReference>
<dbReference type="Proteomes" id="UP000611762">
    <property type="component" value="Unassembled WGS sequence"/>
</dbReference>
<feature type="transmembrane region" description="Helical" evidence="10">
    <location>
        <begin position="162"/>
        <end position="184"/>
    </location>
</feature>
<keyword evidence="7 10" id="KW-1133">Transmembrane helix</keyword>
<evidence type="ECO:0000256" key="4">
    <source>
        <dbReference type="ARBA" id="ARBA00022448"/>
    </source>
</evidence>
<evidence type="ECO:0000256" key="1">
    <source>
        <dbReference type="ARBA" id="ARBA00004651"/>
    </source>
</evidence>
<comment type="caution">
    <text evidence="11">The sequence shown here is derived from an EMBL/GenBank/DDBJ whole genome shotgun (WGS) entry which is preliminary data.</text>
</comment>
<keyword evidence="8 10" id="KW-0472">Membrane</keyword>
<keyword evidence="12" id="KW-1185">Reference proteome</keyword>
<evidence type="ECO:0000256" key="6">
    <source>
        <dbReference type="ARBA" id="ARBA00022692"/>
    </source>
</evidence>
<feature type="transmembrane region" description="Helical" evidence="10">
    <location>
        <begin position="132"/>
        <end position="150"/>
    </location>
</feature>
<dbReference type="GO" id="GO:0015297">
    <property type="term" value="F:antiporter activity"/>
    <property type="evidence" value="ECO:0007669"/>
    <property type="project" value="InterPro"/>
</dbReference>
<dbReference type="PANTHER" id="PTHR43823">
    <property type="entry name" value="SPORULATION PROTEIN YKVU"/>
    <property type="match status" value="1"/>
</dbReference>
<evidence type="ECO:0000256" key="2">
    <source>
        <dbReference type="ARBA" id="ARBA00008417"/>
    </source>
</evidence>
<dbReference type="GO" id="GO:0046677">
    <property type="term" value="P:response to antibiotic"/>
    <property type="evidence" value="ECO:0007669"/>
    <property type="project" value="UniProtKB-KW"/>
</dbReference>
<evidence type="ECO:0000256" key="7">
    <source>
        <dbReference type="ARBA" id="ARBA00022989"/>
    </source>
</evidence>
<evidence type="ECO:0000313" key="12">
    <source>
        <dbReference type="Proteomes" id="UP000611762"/>
    </source>
</evidence>
<sequence>MGTEKLSKLMLKMAIPSILAQIINILYNIVDRIYIGRIPDVGINALTGVGVTFPILTFISAFSAFVGAGGAPLSAIWLGKGDRDKAEKIMGNGVFLLIVFSVLCMAVFYIFMRPILYAFGASDSTYGYASSYLSIYLVGTLLVQLVLGLNPYIITQGRSTHAMVSIVVGAVTNIVLDPIFIFVFKMGVRGAAVATVISQLFSAIWTVYVLCDKKSTLKIKLKFLKPDFKIIGHICALGVSPFIMRSTESLVGIVLNRGLQLYGGDLHVATVTVMQSIMQLIFAPISGFTQGVQPIISYNYGAGKFHRVKRTYRSMIGICFVFSLVATLLTIFLPRFFASMFTTDITLIELVGRQMPVFMFGMLFFGLQMGIQPTFLGLGEAKLSLFIALLRKVLLLVPLAIILPKFFGVWGIYYAEPISDILSATIATLLFIFNIRRILTTENLEKIK</sequence>
<keyword evidence="6 10" id="KW-0812">Transmembrane</keyword>
<evidence type="ECO:0000256" key="9">
    <source>
        <dbReference type="ARBA" id="ARBA00023251"/>
    </source>
</evidence>
<dbReference type="CDD" id="cd13143">
    <property type="entry name" value="MATE_MepA_like"/>
    <property type="match status" value="1"/>
</dbReference>
<dbReference type="Pfam" id="PF01554">
    <property type="entry name" value="MatE"/>
    <property type="match status" value="2"/>
</dbReference>
<evidence type="ECO:0000256" key="3">
    <source>
        <dbReference type="ARBA" id="ARBA00022106"/>
    </source>
</evidence>
<name>A0A926HYJ5_9FIRM</name>
<dbReference type="GO" id="GO:0005886">
    <property type="term" value="C:plasma membrane"/>
    <property type="evidence" value="ECO:0007669"/>
    <property type="project" value="UniProtKB-SubCell"/>
</dbReference>
<evidence type="ECO:0000256" key="8">
    <source>
        <dbReference type="ARBA" id="ARBA00023136"/>
    </source>
</evidence>
<comment type="subcellular location">
    <subcellularLocation>
        <location evidence="1">Cell membrane</location>
        <topology evidence="1">Multi-pass membrane protein</topology>
    </subcellularLocation>
</comment>
<keyword evidence="4" id="KW-0813">Transport</keyword>
<evidence type="ECO:0000256" key="5">
    <source>
        <dbReference type="ARBA" id="ARBA00022475"/>
    </source>
</evidence>
<dbReference type="InterPro" id="IPR045070">
    <property type="entry name" value="MATE_MepA-like"/>
</dbReference>
<dbReference type="PIRSF" id="PIRSF006603">
    <property type="entry name" value="DinF"/>
    <property type="match status" value="1"/>
</dbReference>